<feature type="coiled-coil region" evidence="3">
    <location>
        <begin position="550"/>
        <end position="584"/>
    </location>
</feature>
<dbReference type="GO" id="GO:0007018">
    <property type="term" value="P:microtubule-based movement"/>
    <property type="evidence" value="ECO:0007669"/>
    <property type="project" value="InterPro"/>
</dbReference>
<evidence type="ECO:0000256" key="2">
    <source>
        <dbReference type="ARBA" id="ARBA00022840"/>
    </source>
</evidence>
<organism evidence="6 7">
    <name type="scientific">Knipowitschia caucasica</name>
    <name type="common">Caucasian dwarf goby</name>
    <name type="synonym">Pomatoschistus caucasicus</name>
    <dbReference type="NCBI Taxonomy" id="637954"/>
    <lineage>
        <taxon>Eukaryota</taxon>
        <taxon>Metazoa</taxon>
        <taxon>Chordata</taxon>
        <taxon>Craniata</taxon>
        <taxon>Vertebrata</taxon>
        <taxon>Euteleostomi</taxon>
        <taxon>Actinopterygii</taxon>
        <taxon>Neopterygii</taxon>
        <taxon>Teleostei</taxon>
        <taxon>Neoteleostei</taxon>
        <taxon>Acanthomorphata</taxon>
        <taxon>Gobiaria</taxon>
        <taxon>Gobiiformes</taxon>
        <taxon>Gobioidei</taxon>
        <taxon>Gobiidae</taxon>
        <taxon>Gobiinae</taxon>
        <taxon>Knipowitschia</taxon>
    </lineage>
</organism>
<dbReference type="SUPFAM" id="SSF52540">
    <property type="entry name" value="P-loop containing nucleoside triphosphate hydrolases"/>
    <property type="match status" value="1"/>
</dbReference>
<feature type="region of interest" description="Disordered" evidence="4">
    <location>
        <begin position="338"/>
        <end position="363"/>
    </location>
</feature>
<dbReference type="GO" id="GO:0008017">
    <property type="term" value="F:microtubule binding"/>
    <property type="evidence" value="ECO:0007669"/>
    <property type="project" value="InterPro"/>
</dbReference>
<dbReference type="Proteomes" id="UP001497482">
    <property type="component" value="Chromosome 8"/>
</dbReference>
<keyword evidence="1" id="KW-0547">Nucleotide-binding</keyword>
<dbReference type="InterPro" id="IPR027417">
    <property type="entry name" value="P-loop_NTPase"/>
</dbReference>
<dbReference type="AlphaFoldDB" id="A0AAV2MIR5"/>
<reference evidence="6 7" key="1">
    <citation type="submission" date="2024-04" db="EMBL/GenBank/DDBJ databases">
        <authorList>
            <person name="Waldvogel A.-M."/>
            <person name="Schoenle A."/>
        </authorList>
    </citation>
    <scope>NUCLEOTIDE SEQUENCE [LARGE SCALE GENOMIC DNA]</scope>
</reference>
<dbReference type="InterPro" id="IPR001752">
    <property type="entry name" value="Kinesin_motor_dom"/>
</dbReference>
<evidence type="ECO:0000256" key="4">
    <source>
        <dbReference type="SAM" id="MobiDB-lite"/>
    </source>
</evidence>
<keyword evidence="2" id="KW-0067">ATP-binding</keyword>
<feature type="coiled-coil region" evidence="3">
    <location>
        <begin position="478"/>
        <end position="516"/>
    </location>
</feature>
<dbReference type="SMART" id="SM00129">
    <property type="entry name" value="KISc"/>
    <property type="match status" value="1"/>
</dbReference>
<sequence>MLEKPENIRVGVFLASLPDKNTCVVISQDGRGVDLVTGKESTESFSFDLVATANDIKAIYSDFLQPLVQSVLSSFNAALLIHGASAERTGALIDHHVIRQFFPDGTAVDVLCANRKHLKPVLHPFLGRMAGGVSEACVSSPEEAYSLYETCRDRVRSSPGGALSCSNRCSSLLSVAVERRVQGEVFRGRLQLFSLEGGASRTDLRGVSPLVKTLDQIQSEISPEDKLLPFLLKDALSGNSKTALLCCLHPQGFLDNETPNALTLAQKVRVLVTKPAVIHWCPQVAEEEIRDKMAALRTEMMSEGGGEIHNTYRLAQLNHDLQIAKSQLWEKRREQSNKIKDKIQNHRPSSSTGTSGGSEDVPETVRHLQDQLRFEMHKHIQESKGDAKTVQEQIERIHRLREALREETFKHSAAIDKADICTQSQLEYNRVQERRKRLQEDHGRLIQEEVEKMERELAQEQPPPEGLRRELLVLTKERRVLVLQMEVLRAELQQTEQDLSRQNLSHQAELQALREESLQVFRVFRDVCDEQRRISEERYRAVLLEAVQDAVYLSAQNQQLQVENKELRKALAEMKDNLAAQGDSKVK</sequence>
<evidence type="ECO:0000313" key="6">
    <source>
        <dbReference type="EMBL" id="CAL1613301.1"/>
    </source>
</evidence>
<dbReference type="InterPro" id="IPR036961">
    <property type="entry name" value="Kinesin_motor_dom_sf"/>
</dbReference>
<evidence type="ECO:0000256" key="3">
    <source>
        <dbReference type="SAM" id="Coils"/>
    </source>
</evidence>
<proteinExistence type="predicted"/>
<accession>A0AAV2MIR5</accession>
<dbReference type="Gene3D" id="3.40.850.10">
    <property type="entry name" value="Kinesin motor domain"/>
    <property type="match status" value="1"/>
</dbReference>
<protein>
    <recommendedName>
        <fullName evidence="5">Kinesin motor domain-containing protein</fullName>
    </recommendedName>
</protein>
<gene>
    <name evidence="6" type="ORF">KC01_LOCUS39538</name>
</gene>
<dbReference type="EMBL" id="OZ035830">
    <property type="protein sequence ID" value="CAL1613301.1"/>
    <property type="molecule type" value="Genomic_DNA"/>
</dbReference>
<dbReference type="GO" id="GO:0005524">
    <property type="term" value="F:ATP binding"/>
    <property type="evidence" value="ECO:0007669"/>
    <property type="project" value="UniProtKB-KW"/>
</dbReference>
<evidence type="ECO:0000313" key="7">
    <source>
        <dbReference type="Proteomes" id="UP001497482"/>
    </source>
</evidence>
<keyword evidence="3" id="KW-0175">Coiled coil</keyword>
<dbReference type="GO" id="GO:0003777">
    <property type="term" value="F:microtubule motor activity"/>
    <property type="evidence" value="ECO:0007669"/>
    <property type="project" value="InterPro"/>
</dbReference>
<dbReference type="PANTHER" id="PTHR40710:SF1">
    <property type="entry name" value="RIKEN CDNA E230025N22 GENE"/>
    <property type="match status" value="1"/>
</dbReference>
<evidence type="ECO:0000259" key="5">
    <source>
        <dbReference type="SMART" id="SM00129"/>
    </source>
</evidence>
<feature type="coiled-coil region" evidence="3">
    <location>
        <begin position="387"/>
        <end position="448"/>
    </location>
</feature>
<dbReference type="PANTHER" id="PTHR40710">
    <property type="entry name" value="RIKEN CDNA E230025N22 GENE"/>
    <property type="match status" value="1"/>
</dbReference>
<name>A0AAV2MIR5_KNICA</name>
<feature type="domain" description="Kinesin motor" evidence="5">
    <location>
        <begin position="5"/>
        <end position="279"/>
    </location>
</feature>
<keyword evidence="7" id="KW-1185">Reference proteome</keyword>
<evidence type="ECO:0000256" key="1">
    <source>
        <dbReference type="ARBA" id="ARBA00022741"/>
    </source>
</evidence>